<dbReference type="GO" id="GO:0051028">
    <property type="term" value="P:mRNA transport"/>
    <property type="evidence" value="ECO:0007669"/>
    <property type="project" value="UniProtKB-KW"/>
</dbReference>
<dbReference type="GO" id="GO:0044611">
    <property type="term" value="C:nuclear pore inner ring"/>
    <property type="evidence" value="ECO:0007669"/>
    <property type="project" value="TreeGrafter"/>
</dbReference>
<dbReference type="Gene3D" id="1.20.120.1880">
    <property type="entry name" value="Nucleoporin, helical C-terminal domain"/>
    <property type="match status" value="1"/>
</dbReference>
<feature type="compositionally biased region" description="Low complexity" evidence="12">
    <location>
        <begin position="426"/>
        <end position="436"/>
    </location>
</feature>
<dbReference type="GO" id="GO:0036228">
    <property type="term" value="P:protein localization to nuclear inner membrane"/>
    <property type="evidence" value="ECO:0007669"/>
    <property type="project" value="TreeGrafter"/>
</dbReference>
<accession>A0A6H0Y241</accession>
<evidence type="ECO:0000256" key="1">
    <source>
        <dbReference type="ARBA" id="ARBA00004335"/>
    </source>
</evidence>
<keyword evidence="11" id="KW-0539">Nucleus</keyword>
<keyword evidence="8" id="KW-0811">Translocation</keyword>
<dbReference type="Proteomes" id="UP000503462">
    <property type="component" value="Chromosome 4"/>
</dbReference>
<evidence type="ECO:0000256" key="8">
    <source>
        <dbReference type="ARBA" id="ARBA00023010"/>
    </source>
</evidence>
<keyword evidence="9" id="KW-0906">Nuclear pore complex</keyword>
<dbReference type="InterPro" id="IPR007187">
    <property type="entry name" value="Nucleoporin_Nup133/Nup155_C"/>
</dbReference>
<comment type="similarity">
    <text evidence="4">Belongs to the non-repetitive/WGA-negative nucleoporin family.</text>
</comment>
<evidence type="ECO:0000259" key="14">
    <source>
        <dbReference type="Pfam" id="PF08801"/>
    </source>
</evidence>
<dbReference type="GO" id="GO:0006405">
    <property type="term" value="P:RNA export from nucleus"/>
    <property type="evidence" value="ECO:0007669"/>
    <property type="project" value="TreeGrafter"/>
</dbReference>
<dbReference type="SUPFAM" id="SSF50978">
    <property type="entry name" value="WD40 repeat-like"/>
    <property type="match status" value="1"/>
</dbReference>
<dbReference type="Gene3D" id="1.25.40.440">
    <property type="entry name" value="Nucleoporin, helical domain, central subdomain"/>
    <property type="match status" value="1"/>
</dbReference>
<dbReference type="PANTHER" id="PTHR10350">
    <property type="entry name" value="NUCLEAR PORE COMPLEX PROTEIN NUP155"/>
    <property type="match status" value="1"/>
</dbReference>
<evidence type="ECO:0000256" key="4">
    <source>
        <dbReference type="ARBA" id="ARBA00007373"/>
    </source>
</evidence>
<comment type="subcellular location">
    <subcellularLocation>
        <location evidence="1">Nucleus membrane</location>
        <topology evidence="1">Peripheral membrane protein</topology>
        <orientation evidence="1">Cytoplasmic side</orientation>
    </subcellularLocation>
    <subcellularLocation>
        <location evidence="3">Nucleus membrane</location>
        <topology evidence="3">Peripheral membrane protein</topology>
        <orientation evidence="3">Nucleoplasmic side</orientation>
    </subcellularLocation>
    <subcellularLocation>
        <location evidence="2">Nucleus</location>
        <location evidence="2">Nuclear pore complex</location>
    </subcellularLocation>
</comment>
<dbReference type="InterPro" id="IPR004870">
    <property type="entry name" value="Nucleoporin_Nup155"/>
</dbReference>
<keyword evidence="16" id="KW-1185">Reference proteome</keyword>
<name>A0A6H0Y241_9PEZI</name>
<dbReference type="InterPro" id="IPR042533">
    <property type="entry name" value="Nucleoporin_Nup155_C_1"/>
</dbReference>
<dbReference type="GO" id="GO:0006606">
    <property type="term" value="P:protein import into nucleus"/>
    <property type="evidence" value="ECO:0007669"/>
    <property type="project" value="TreeGrafter"/>
</dbReference>
<feature type="region of interest" description="Disordered" evidence="12">
    <location>
        <begin position="1"/>
        <end position="56"/>
    </location>
</feature>
<feature type="compositionally biased region" description="Polar residues" evidence="12">
    <location>
        <begin position="29"/>
        <end position="40"/>
    </location>
</feature>
<feature type="domain" description="Nucleoporin Nup133/Nup155-like N-terminal" evidence="14">
    <location>
        <begin position="102"/>
        <end position="553"/>
    </location>
</feature>
<dbReference type="InterPro" id="IPR036322">
    <property type="entry name" value="WD40_repeat_dom_sf"/>
</dbReference>
<dbReference type="InterPro" id="IPR014908">
    <property type="entry name" value="Nucleoporin_Nup133/Nup155_N"/>
</dbReference>
<keyword evidence="10" id="KW-0472">Membrane</keyword>
<dbReference type="Gene3D" id="1.20.58.1780">
    <property type="match status" value="1"/>
</dbReference>
<feature type="compositionally biased region" description="Polar residues" evidence="12">
    <location>
        <begin position="1"/>
        <end position="10"/>
    </location>
</feature>
<feature type="compositionally biased region" description="Low complexity" evidence="12">
    <location>
        <begin position="41"/>
        <end position="56"/>
    </location>
</feature>
<evidence type="ECO:0000256" key="5">
    <source>
        <dbReference type="ARBA" id="ARBA00022448"/>
    </source>
</evidence>
<evidence type="ECO:0000313" key="16">
    <source>
        <dbReference type="Proteomes" id="UP000503462"/>
    </source>
</evidence>
<evidence type="ECO:0000256" key="6">
    <source>
        <dbReference type="ARBA" id="ARBA00022816"/>
    </source>
</evidence>
<dbReference type="EMBL" id="CP051142">
    <property type="protein sequence ID" value="QIX00710.1"/>
    <property type="molecule type" value="Genomic_DNA"/>
</dbReference>
<dbReference type="OrthoDB" id="338970at2759"/>
<evidence type="ECO:0000256" key="3">
    <source>
        <dbReference type="ARBA" id="ARBA00004620"/>
    </source>
</evidence>
<dbReference type="Pfam" id="PF03177">
    <property type="entry name" value="Nucleoporin_C"/>
    <property type="match status" value="1"/>
</dbReference>
<dbReference type="InterPro" id="IPR042537">
    <property type="entry name" value="Nucleoporin_Nup155_C_2"/>
</dbReference>
<dbReference type="GO" id="GO:0017056">
    <property type="term" value="F:structural constituent of nuclear pore"/>
    <property type="evidence" value="ECO:0007669"/>
    <property type="project" value="InterPro"/>
</dbReference>
<dbReference type="GO" id="GO:0051292">
    <property type="term" value="P:nuclear pore complex assembly"/>
    <property type="evidence" value="ECO:0007669"/>
    <property type="project" value="UniProtKB-ARBA"/>
</dbReference>
<evidence type="ECO:0000313" key="15">
    <source>
        <dbReference type="EMBL" id="QIX00710.1"/>
    </source>
</evidence>
<dbReference type="InterPro" id="IPR042538">
    <property type="entry name" value="Nucleoporin_Nup155_C_3"/>
</dbReference>
<protein>
    <recommendedName>
        <fullName evidence="17">Nucleoporin Nup133/Nup155-like N-terminal domain-containing protein</fullName>
    </recommendedName>
</protein>
<proteinExistence type="inferred from homology"/>
<keyword evidence="5" id="KW-0813">Transport</keyword>
<dbReference type="Pfam" id="PF08801">
    <property type="entry name" value="Nucleoporin_N"/>
    <property type="match status" value="1"/>
</dbReference>
<evidence type="ECO:0000256" key="11">
    <source>
        <dbReference type="ARBA" id="ARBA00023242"/>
    </source>
</evidence>
<dbReference type="GO" id="GO:0031965">
    <property type="term" value="C:nuclear membrane"/>
    <property type="evidence" value="ECO:0007669"/>
    <property type="project" value="UniProtKB-SubCell"/>
</dbReference>
<reference evidence="15 16" key="1">
    <citation type="journal article" date="2016" name="Sci. Rep.">
        <title>Peltaster fructicola genome reveals evolution from an invasive phytopathogen to an ectophytic parasite.</title>
        <authorList>
            <person name="Xu C."/>
            <person name="Chen H."/>
            <person name="Gleason M.L."/>
            <person name="Xu J.R."/>
            <person name="Liu H."/>
            <person name="Zhang R."/>
            <person name="Sun G."/>
        </authorList>
    </citation>
    <scope>NUCLEOTIDE SEQUENCE [LARGE SCALE GENOMIC DNA]</scope>
    <source>
        <strain evidence="15 16">LNHT1506</strain>
    </source>
</reference>
<keyword evidence="6" id="KW-0509">mRNA transport</keyword>
<evidence type="ECO:0000256" key="7">
    <source>
        <dbReference type="ARBA" id="ARBA00022927"/>
    </source>
</evidence>
<organism evidence="15 16">
    <name type="scientific">Peltaster fructicola</name>
    <dbReference type="NCBI Taxonomy" id="286661"/>
    <lineage>
        <taxon>Eukaryota</taxon>
        <taxon>Fungi</taxon>
        <taxon>Dikarya</taxon>
        <taxon>Ascomycota</taxon>
        <taxon>Pezizomycotina</taxon>
        <taxon>Dothideomycetes</taxon>
        <taxon>Dothideomycetes incertae sedis</taxon>
        <taxon>Peltaster</taxon>
    </lineage>
</organism>
<evidence type="ECO:0000256" key="9">
    <source>
        <dbReference type="ARBA" id="ARBA00023132"/>
    </source>
</evidence>
<dbReference type="GO" id="GO:0000972">
    <property type="term" value="P:transcription-dependent tethering of RNA polymerase II gene DNA at nuclear periphery"/>
    <property type="evidence" value="ECO:0007669"/>
    <property type="project" value="TreeGrafter"/>
</dbReference>
<evidence type="ECO:0000256" key="10">
    <source>
        <dbReference type="ARBA" id="ARBA00023136"/>
    </source>
</evidence>
<dbReference type="FunFam" id="1.25.40.440:FF:000001">
    <property type="entry name" value="Nuclear pore complex subunit"/>
    <property type="match status" value="1"/>
</dbReference>
<dbReference type="FunFam" id="1.20.58.1780:FF:000003">
    <property type="entry name" value="Non-repetitive nucleoporin, putative"/>
    <property type="match status" value="1"/>
</dbReference>
<keyword evidence="7" id="KW-0653">Protein transport</keyword>
<dbReference type="FunFam" id="1.25.40.450:FF:000002">
    <property type="entry name" value="Putative non-repetitive nucleoporin"/>
    <property type="match status" value="1"/>
</dbReference>
<evidence type="ECO:0000259" key="13">
    <source>
        <dbReference type="Pfam" id="PF03177"/>
    </source>
</evidence>
<dbReference type="PANTHER" id="PTHR10350:SF6">
    <property type="entry name" value="NUCLEAR PORE COMPLEX PROTEIN NUP155"/>
    <property type="match status" value="1"/>
</dbReference>
<gene>
    <name evidence="15" type="ORF">AMS68_006227</name>
</gene>
<evidence type="ECO:0008006" key="17">
    <source>
        <dbReference type="Google" id="ProtNLM"/>
    </source>
</evidence>
<dbReference type="Gene3D" id="1.25.40.450">
    <property type="entry name" value="Nucleoporin, helical domain, N-terminal subdomain"/>
    <property type="match status" value="1"/>
</dbReference>
<evidence type="ECO:0000256" key="12">
    <source>
        <dbReference type="SAM" id="MobiDB-lite"/>
    </source>
</evidence>
<feature type="region of interest" description="Disordered" evidence="12">
    <location>
        <begin position="416"/>
        <end position="439"/>
    </location>
</feature>
<evidence type="ECO:0000256" key="2">
    <source>
        <dbReference type="ARBA" id="ARBA00004567"/>
    </source>
</evidence>
<feature type="domain" description="Nucleoporin Nup133/Nup155-like C-terminal" evidence="13">
    <location>
        <begin position="658"/>
        <end position="1328"/>
    </location>
</feature>
<sequence>MSSNALTPATPQRPLPGAFLTTPAPAPSIFSQNAQALRHSQQQQAPAETNAQPAAAPALTPIERAAKTINETLAAEARFPALEEYIQNGVTSEYELHRNPAWHPFQTLKQYDLPPKILEQANQSSMRMAMGLFAPLGHAYATLDNCLYLWDYTMPNPTLIGFEENKSAIEAVKLVTPRAGVFIKEITHVIVVATHAEMLLLGVSPSTTSTGAKTIALYNTRMTISLRGVGVRSIDSTKDGRIFFTGTSKDDIFEFRYRSDESWFKGRGERIEIAANPPSIIGGAKIKAITQYIAPSRNPPYCQILVDDSRGFIYTLDEANTIKVWLIRDYVLASISRSFGALLQSSGHFTARTELLTGQGVYIASISAIPAGESSRLALMATTNTGVRLYISLTRGFTNNVDAQYPPTQMAITHVRLPPRDPASPPVSQQQPGQPANVNEPASQYLIGTSDACRVPPGYSIVIVKSGDRSDQDRAFLVAIDSARLKNLQDTSTLTSRFVEQGQWLALSSMFLELAVMTGSVSAAPTPTGFGNELAVQFDQPSLEFALLTSSGIQLVRRRRLVDMFASIMRYGSADEEGVKGDIKRFIRRYGRGEVAATALAVACGQGLDVTSDARVANVTDPEILERARSAFIEHGGKPEFNANSVVENNAIDNVTPSPRHEGFALYVSRLIRSVWKAKVIAQQLVPGQGPVSSSTVPLDKLRSVQKSLSELQRFLDANKSFIEGLSGPQALSRLSTRQDEVALQGEHRAMNSLLQLVRSLIEGISFALVLFDERIDDILAVLSPEHKQRALDLTYEGLFASTAIRGLAKELVKAIVNRNIAKGANVETVAEALRRRCGSFCSSEDVVTFKAQEQMKKAQEVGAQTETGRALLNESQHYFQKVANSLTDEQLQDAVHQYVQAQFWAGAIQLCLAVAQAKDRANRALGWVKDGSGEADPRKAEFDARKKCYDLIFSVIKAIDEAIKQSAGSVDGVTTTAARRRNEADNVINDSEDQVFQTCLYDWYAANQESERLLDISSPFVVEYLERRAQQGRDSADLLSRYYAHSSQYLEAARVQFELAVGFFELSLEERIGYLGRARINASTRQASIVESRQSKQQLLREISDRLDVANIQDDILQKIKDDPRLSDERRPHIIGKLNGAILSLGELFNEYADQAEYHDICLLIYQCADHRNPMDIRNTWQQLIERTNSEAPAIYGKTATWEIIGDKVREVGRKLSTSDIVFPVPVLLPMLERYAIDPRKDKPPQHWAVDVFLDLEVPYETLLHATEQVFYSNESPFTGTKRRVIAGDMIYIAVQWLKDSLRKGERVLYGSEENASMITDLLAGLLRGDSLVGEDRRQAEDLSNEIRKHMR</sequence>